<dbReference type="EMBL" id="JASPKY010000431">
    <property type="protein sequence ID" value="KAK9700761.1"/>
    <property type="molecule type" value="Genomic_DNA"/>
</dbReference>
<feature type="transmembrane region" description="Helical" evidence="1">
    <location>
        <begin position="80"/>
        <end position="101"/>
    </location>
</feature>
<accession>A0AAW1JCT6</accession>
<evidence type="ECO:0000313" key="3">
    <source>
        <dbReference type="Proteomes" id="UP001458880"/>
    </source>
</evidence>
<comment type="caution">
    <text evidence="2">The sequence shown here is derived from an EMBL/GenBank/DDBJ whole genome shotgun (WGS) entry which is preliminary data.</text>
</comment>
<sequence length="122" mass="13960">MCYYVPAALDILGGAVSGFCINLTYLSYRDKLLKTYNLETLKKICDFKYVFMIIVMCIVGYHITYLVIHRDVYDHETRFIALQLAATVTSIVLLIRILLLIRRNISAANLLLTEDCDSSLDK</sequence>
<feature type="transmembrane region" description="Helical" evidence="1">
    <location>
        <begin position="49"/>
        <end position="68"/>
    </location>
</feature>
<feature type="transmembrane region" description="Helical" evidence="1">
    <location>
        <begin position="6"/>
        <end position="28"/>
    </location>
</feature>
<dbReference type="AlphaFoldDB" id="A0AAW1JCT6"/>
<name>A0AAW1JCT6_POPJA</name>
<organism evidence="2 3">
    <name type="scientific">Popillia japonica</name>
    <name type="common">Japanese beetle</name>
    <dbReference type="NCBI Taxonomy" id="7064"/>
    <lineage>
        <taxon>Eukaryota</taxon>
        <taxon>Metazoa</taxon>
        <taxon>Ecdysozoa</taxon>
        <taxon>Arthropoda</taxon>
        <taxon>Hexapoda</taxon>
        <taxon>Insecta</taxon>
        <taxon>Pterygota</taxon>
        <taxon>Neoptera</taxon>
        <taxon>Endopterygota</taxon>
        <taxon>Coleoptera</taxon>
        <taxon>Polyphaga</taxon>
        <taxon>Scarabaeiformia</taxon>
        <taxon>Scarabaeidae</taxon>
        <taxon>Rutelinae</taxon>
        <taxon>Popillia</taxon>
    </lineage>
</organism>
<dbReference type="Proteomes" id="UP001458880">
    <property type="component" value="Unassembled WGS sequence"/>
</dbReference>
<keyword evidence="3" id="KW-1185">Reference proteome</keyword>
<keyword evidence="1" id="KW-0812">Transmembrane</keyword>
<evidence type="ECO:0000313" key="2">
    <source>
        <dbReference type="EMBL" id="KAK9700761.1"/>
    </source>
</evidence>
<protein>
    <submittedName>
        <fullName evidence="2">Uncharacterized protein</fullName>
    </submittedName>
</protein>
<reference evidence="2 3" key="1">
    <citation type="journal article" date="2024" name="BMC Genomics">
        <title>De novo assembly and annotation of Popillia japonica's genome with initial clues to its potential as an invasive pest.</title>
        <authorList>
            <person name="Cucini C."/>
            <person name="Boschi S."/>
            <person name="Funari R."/>
            <person name="Cardaioli E."/>
            <person name="Iannotti N."/>
            <person name="Marturano G."/>
            <person name="Paoli F."/>
            <person name="Bruttini M."/>
            <person name="Carapelli A."/>
            <person name="Frati F."/>
            <person name="Nardi F."/>
        </authorList>
    </citation>
    <scope>NUCLEOTIDE SEQUENCE [LARGE SCALE GENOMIC DNA]</scope>
    <source>
        <strain evidence="2">DMR45628</strain>
    </source>
</reference>
<evidence type="ECO:0000256" key="1">
    <source>
        <dbReference type="SAM" id="Phobius"/>
    </source>
</evidence>
<keyword evidence="1" id="KW-1133">Transmembrane helix</keyword>
<gene>
    <name evidence="2" type="ORF">QE152_g31044</name>
</gene>
<keyword evidence="1" id="KW-0472">Membrane</keyword>
<proteinExistence type="predicted"/>